<evidence type="ECO:0000313" key="7">
    <source>
        <dbReference type="Ensembl" id="ENSPNAP00000049665.1"/>
    </source>
</evidence>
<dbReference type="InterPro" id="IPR008983">
    <property type="entry name" value="Tumour_necrosis_fac-like_dom"/>
</dbReference>
<dbReference type="PROSITE" id="PS50871">
    <property type="entry name" value="C1Q"/>
    <property type="match status" value="1"/>
</dbReference>
<keyword evidence="2" id="KW-0964">Secreted</keyword>
<reference evidence="7" key="2">
    <citation type="submission" date="2025-08" db="UniProtKB">
        <authorList>
            <consortium name="Ensembl"/>
        </authorList>
    </citation>
    <scope>IDENTIFICATION</scope>
</reference>
<dbReference type="PANTHER" id="PTHR22923:SF102">
    <property type="entry name" value="CEREBELLIN 13-RELATED"/>
    <property type="match status" value="1"/>
</dbReference>
<evidence type="ECO:0000259" key="6">
    <source>
        <dbReference type="PROSITE" id="PS50871"/>
    </source>
</evidence>
<evidence type="ECO:0000256" key="5">
    <source>
        <dbReference type="SAM" id="SignalP"/>
    </source>
</evidence>
<proteinExistence type="predicted"/>
<dbReference type="Ensembl" id="ENSPNAT00000045967.1">
    <property type="protein sequence ID" value="ENSPNAP00000049665.1"/>
    <property type="gene ID" value="ENSPNAG00000036972.1"/>
</dbReference>
<dbReference type="SUPFAM" id="SSF49842">
    <property type="entry name" value="TNF-like"/>
    <property type="match status" value="1"/>
</dbReference>
<keyword evidence="3 5" id="KW-0732">Signal</keyword>
<dbReference type="PRINTS" id="PR00007">
    <property type="entry name" value="COMPLEMNTC1Q"/>
</dbReference>
<reference evidence="7 8" key="1">
    <citation type="submission" date="2020-10" db="EMBL/GenBank/DDBJ databases">
        <title>Pygocentrus nattereri (red-bellied piranha) genome, fPygNat1, primary haplotype.</title>
        <authorList>
            <person name="Myers G."/>
            <person name="Meyer A."/>
            <person name="Karagic N."/>
            <person name="Pippel M."/>
            <person name="Winkler S."/>
            <person name="Tracey A."/>
            <person name="Wood J."/>
            <person name="Formenti G."/>
            <person name="Howe K."/>
            <person name="Fedrigo O."/>
            <person name="Jarvis E.D."/>
        </authorList>
    </citation>
    <scope>NUCLEOTIDE SEQUENCE [LARGE SCALE GENOMIC DNA]</scope>
</reference>
<dbReference type="SMART" id="SM00110">
    <property type="entry name" value="C1Q"/>
    <property type="match status" value="1"/>
</dbReference>
<evidence type="ECO:0000313" key="8">
    <source>
        <dbReference type="Proteomes" id="UP001501920"/>
    </source>
</evidence>
<dbReference type="PANTHER" id="PTHR22923">
    <property type="entry name" value="CEREBELLIN-RELATED"/>
    <property type="match status" value="1"/>
</dbReference>
<dbReference type="InterPro" id="IPR001073">
    <property type="entry name" value="C1q_dom"/>
</dbReference>
<keyword evidence="4" id="KW-0175">Coiled coil</keyword>
<dbReference type="RefSeq" id="XP_017559438.2">
    <property type="nucleotide sequence ID" value="XM_017703949.2"/>
</dbReference>
<dbReference type="Gene3D" id="2.60.120.40">
    <property type="match status" value="1"/>
</dbReference>
<feature type="coiled-coil region" evidence="4">
    <location>
        <begin position="27"/>
        <end position="68"/>
    </location>
</feature>
<reference evidence="7" key="3">
    <citation type="submission" date="2025-09" db="UniProtKB">
        <authorList>
            <consortium name="Ensembl"/>
        </authorList>
    </citation>
    <scope>IDENTIFICATION</scope>
</reference>
<dbReference type="Proteomes" id="UP001501920">
    <property type="component" value="Chromosome 24"/>
</dbReference>
<accession>A0AAR2JCJ8</accession>
<evidence type="ECO:0000256" key="3">
    <source>
        <dbReference type="ARBA" id="ARBA00022729"/>
    </source>
</evidence>
<feature type="chain" id="PRO_5043602454" description="C1q domain-containing protein" evidence="5">
    <location>
        <begin position="20"/>
        <end position="202"/>
    </location>
</feature>
<dbReference type="AlphaFoldDB" id="A0AAR2JCJ8"/>
<evidence type="ECO:0000256" key="4">
    <source>
        <dbReference type="SAM" id="Coils"/>
    </source>
</evidence>
<keyword evidence="8" id="KW-1185">Reference proteome</keyword>
<evidence type="ECO:0000256" key="1">
    <source>
        <dbReference type="ARBA" id="ARBA00004613"/>
    </source>
</evidence>
<feature type="domain" description="C1q" evidence="6">
    <location>
        <begin position="66"/>
        <end position="202"/>
    </location>
</feature>
<dbReference type="InterPro" id="IPR050822">
    <property type="entry name" value="Cerebellin_Synaptic_Org"/>
</dbReference>
<name>A0AAR2JCJ8_PYGNA</name>
<dbReference type="GO" id="GO:0005576">
    <property type="term" value="C:extracellular region"/>
    <property type="evidence" value="ECO:0007669"/>
    <property type="project" value="UniProtKB-SubCell"/>
</dbReference>
<dbReference type="GeneID" id="108431057"/>
<comment type="subcellular location">
    <subcellularLocation>
        <location evidence="1">Secreted</location>
    </subcellularLocation>
</comment>
<dbReference type="Pfam" id="PF00386">
    <property type="entry name" value="C1q"/>
    <property type="match status" value="1"/>
</dbReference>
<dbReference type="GeneTree" id="ENSGT00950000183116"/>
<evidence type="ECO:0000256" key="2">
    <source>
        <dbReference type="ARBA" id="ARBA00022525"/>
    </source>
</evidence>
<feature type="signal peptide" evidence="5">
    <location>
        <begin position="1"/>
        <end position="19"/>
    </location>
</feature>
<sequence length="202" mass="21967">MMDLQSVCVLLVLLVSADAHTAPPAGLEEIHNELQQLRNITQEQAMELTALRSRLDCAEQQLKAQREAPKVAFAVSLGSNGLVSTKNSHQKLIYKDVLTNVGNAYSPETGVFKAPVRGVYFIRYTATAPTEGLMSAVLYKNGEVQLTVHEPPAGPGSDTASNGAALLLEQGDELYMQLLPNSHLWDNASHHSTFSGFLLYTM</sequence>
<protein>
    <recommendedName>
        <fullName evidence="6">C1q domain-containing protein</fullName>
    </recommendedName>
</protein>
<organism evidence="7 8">
    <name type="scientific">Pygocentrus nattereri</name>
    <name type="common">Red-bellied piranha</name>
    <dbReference type="NCBI Taxonomy" id="42514"/>
    <lineage>
        <taxon>Eukaryota</taxon>
        <taxon>Metazoa</taxon>
        <taxon>Chordata</taxon>
        <taxon>Craniata</taxon>
        <taxon>Vertebrata</taxon>
        <taxon>Euteleostomi</taxon>
        <taxon>Actinopterygii</taxon>
        <taxon>Neopterygii</taxon>
        <taxon>Teleostei</taxon>
        <taxon>Ostariophysi</taxon>
        <taxon>Characiformes</taxon>
        <taxon>Characoidei</taxon>
        <taxon>Pygocentrus</taxon>
    </lineage>
</organism>